<evidence type="ECO:0000259" key="5">
    <source>
        <dbReference type="Pfam" id="PF00296"/>
    </source>
</evidence>
<dbReference type="PANTHER" id="PTHR42847">
    <property type="entry name" value="ALKANESULFONATE MONOOXYGENASE"/>
    <property type="match status" value="1"/>
</dbReference>
<dbReference type="Proteomes" id="UP000054537">
    <property type="component" value="Unassembled WGS sequence"/>
</dbReference>
<evidence type="ECO:0000313" key="7">
    <source>
        <dbReference type="Proteomes" id="UP000054537"/>
    </source>
</evidence>
<protein>
    <submittedName>
        <fullName evidence="6">Luciferase</fullName>
    </submittedName>
</protein>
<reference evidence="6 7" key="1">
    <citation type="submission" date="2014-10" db="EMBL/GenBank/DDBJ databases">
        <title>Draft genome sequence of Actinoplanes utahensis NRRL 12052.</title>
        <authorList>
            <person name="Velasco-Bucheli B."/>
            <person name="del Cerro C."/>
            <person name="Hormigo D."/>
            <person name="Garcia J.L."/>
            <person name="Acebal C."/>
            <person name="Arroyo M."/>
            <person name="de la Mata I."/>
        </authorList>
    </citation>
    <scope>NUCLEOTIDE SEQUENCE [LARGE SCALE GENOMIC DNA]</scope>
    <source>
        <strain evidence="6 7">NRRL 12052</strain>
    </source>
</reference>
<keyword evidence="4" id="KW-0503">Monooxygenase</keyword>
<gene>
    <name evidence="6" type="ORF">MB27_03440</name>
</gene>
<dbReference type="NCBIfam" id="TIGR03560">
    <property type="entry name" value="F420_Rv1855c"/>
    <property type="match status" value="1"/>
</dbReference>
<keyword evidence="7" id="KW-1185">Reference proteome</keyword>
<organism evidence="6 7">
    <name type="scientific">Actinoplanes utahensis</name>
    <dbReference type="NCBI Taxonomy" id="1869"/>
    <lineage>
        <taxon>Bacteria</taxon>
        <taxon>Bacillati</taxon>
        <taxon>Actinomycetota</taxon>
        <taxon>Actinomycetes</taxon>
        <taxon>Micromonosporales</taxon>
        <taxon>Micromonosporaceae</taxon>
        <taxon>Actinoplanes</taxon>
    </lineage>
</organism>
<name>A0A0A6URS2_ACTUT</name>
<evidence type="ECO:0000256" key="1">
    <source>
        <dbReference type="ARBA" id="ARBA00022630"/>
    </source>
</evidence>
<dbReference type="InterPro" id="IPR036661">
    <property type="entry name" value="Luciferase-like_sf"/>
</dbReference>
<dbReference type="STRING" id="1869.MB27_03440"/>
<dbReference type="InterPro" id="IPR050172">
    <property type="entry name" value="SsuD_RutA_monooxygenase"/>
</dbReference>
<dbReference type="AlphaFoldDB" id="A0A0A6URS2"/>
<keyword evidence="2" id="KW-0288">FMN</keyword>
<evidence type="ECO:0000256" key="4">
    <source>
        <dbReference type="ARBA" id="ARBA00023033"/>
    </source>
</evidence>
<dbReference type="SUPFAM" id="SSF51679">
    <property type="entry name" value="Bacterial luciferase-like"/>
    <property type="match status" value="1"/>
</dbReference>
<evidence type="ECO:0000256" key="2">
    <source>
        <dbReference type="ARBA" id="ARBA00022643"/>
    </source>
</evidence>
<dbReference type="eggNOG" id="COG2141">
    <property type="taxonomic scope" value="Bacteria"/>
</dbReference>
<dbReference type="OrthoDB" id="143323at2"/>
<accession>A0A0A6URS2</accession>
<sequence length="293" mass="33149">MSIGFGVFVPQGWRMDLVEIADPVEQYEAMTAVAKLADAGPWDSVWVYDHFHTVPEPTINTTFEAWTVSSTLARDTSRVNIGQMVGCNGYRHPALYAKIASTVDVASHGRLYAGLGAGWYEHEWKAYGYEWAEVPERMRAFREAVQIVHKMWTEERPVFEGKHYHIDQPINEPKGVRKPHPSFWLGGGGEKVTLKLVAQYADGSNFGNGDPEIFRQKAAILRDHCDNLGRDYDRIKKSTSFNLDLETSTADNIAKLEKLVEAGANYVIVYIPRVAYDHEPLLRFAEEIIPQFS</sequence>
<evidence type="ECO:0000313" key="6">
    <source>
        <dbReference type="EMBL" id="KHD78805.1"/>
    </source>
</evidence>
<dbReference type="Pfam" id="PF00296">
    <property type="entry name" value="Bac_luciferase"/>
    <property type="match status" value="1"/>
</dbReference>
<dbReference type="InterPro" id="IPR019952">
    <property type="entry name" value="F420_OxRdatse_Rv1855c_pred"/>
</dbReference>
<comment type="caution">
    <text evidence="6">The sequence shown here is derived from an EMBL/GenBank/DDBJ whole genome shotgun (WGS) entry which is preliminary data.</text>
</comment>
<dbReference type="RefSeq" id="WP_043522550.1">
    <property type="nucleotide sequence ID" value="NZ_BAABKU010000009.1"/>
</dbReference>
<keyword evidence="3" id="KW-0560">Oxidoreductase</keyword>
<keyword evidence="1" id="KW-0285">Flavoprotein</keyword>
<dbReference type="PANTHER" id="PTHR42847:SF8">
    <property type="entry name" value="CONSERVED PROTEIN"/>
    <property type="match status" value="1"/>
</dbReference>
<dbReference type="InterPro" id="IPR011251">
    <property type="entry name" value="Luciferase-like_dom"/>
</dbReference>
<dbReference type="GO" id="GO:0046306">
    <property type="term" value="P:alkanesulfonate catabolic process"/>
    <property type="evidence" value="ECO:0007669"/>
    <property type="project" value="TreeGrafter"/>
</dbReference>
<dbReference type="EMBL" id="JRTT01000003">
    <property type="protein sequence ID" value="KHD78805.1"/>
    <property type="molecule type" value="Genomic_DNA"/>
</dbReference>
<proteinExistence type="predicted"/>
<evidence type="ECO:0000256" key="3">
    <source>
        <dbReference type="ARBA" id="ARBA00023002"/>
    </source>
</evidence>
<dbReference type="GO" id="GO:0008726">
    <property type="term" value="F:alkanesulfonate monooxygenase activity"/>
    <property type="evidence" value="ECO:0007669"/>
    <property type="project" value="TreeGrafter"/>
</dbReference>
<feature type="domain" description="Luciferase-like" evidence="5">
    <location>
        <begin position="5"/>
        <end position="246"/>
    </location>
</feature>
<dbReference type="Gene3D" id="3.20.20.30">
    <property type="entry name" value="Luciferase-like domain"/>
    <property type="match status" value="1"/>
</dbReference>